<feature type="non-terminal residue" evidence="1">
    <location>
        <position position="1"/>
    </location>
</feature>
<dbReference type="EMBL" id="BGPR01059910">
    <property type="protein sequence ID" value="GBO35861.1"/>
    <property type="molecule type" value="Genomic_DNA"/>
</dbReference>
<sequence length="103" mass="12201">VWSDAITPFAWSEAIVNHKFKAGHLRPLHSKIVRQCENRSEFERSPDESWVSNWSRYLPLYSDFRAINQHGEEYVHMGSDLKCVVHRGQRRRHESWIGVTHSE</sequence>
<evidence type="ECO:0000313" key="2">
    <source>
        <dbReference type="Proteomes" id="UP000499080"/>
    </source>
</evidence>
<protein>
    <submittedName>
        <fullName evidence="1">Uncharacterized protein</fullName>
    </submittedName>
</protein>
<comment type="caution">
    <text evidence="1">The sequence shown here is derived from an EMBL/GenBank/DDBJ whole genome shotgun (WGS) entry which is preliminary data.</text>
</comment>
<dbReference type="AlphaFoldDB" id="A0A4Y2WFT5"/>
<dbReference type="Proteomes" id="UP000499080">
    <property type="component" value="Unassembled WGS sequence"/>
</dbReference>
<proteinExistence type="predicted"/>
<evidence type="ECO:0000313" key="1">
    <source>
        <dbReference type="EMBL" id="GBO35861.1"/>
    </source>
</evidence>
<gene>
    <name evidence="1" type="ORF">AVEN_12963_1</name>
</gene>
<keyword evidence="2" id="KW-1185">Reference proteome</keyword>
<name>A0A4Y2WFT5_ARAVE</name>
<organism evidence="1 2">
    <name type="scientific">Araneus ventricosus</name>
    <name type="common">Orbweaver spider</name>
    <name type="synonym">Epeira ventricosa</name>
    <dbReference type="NCBI Taxonomy" id="182803"/>
    <lineage>
        <taxon>Eukaryota</taxon>
        <taxon>Metazoa</taxon>
        <taxon>Ecdysozoa</taxon>
        <taxon>Arthropoda</taxon>
        <taxon>Chelicerata</taxon>
        <taxon>Arachnida</taxon>
        <taxon>Araneae</taxon>
        <taxon>Araneomorphae</taxon>
        <taxon>Entelegynae</taxon>
        <taxon>Araneoidea</taxon>
        <taxon>Araneidae</taxon>
        <taxon>Araneus</taxon>
    </lineage>
</organism>
<reference evidence="1 2" key="1">
    <citation type="journal article" date="2019" name="Sci. Rep.">
        <title>Orb-weaving spider Araneus ventricosus genome elucidates the spidroin gene catalogue.</title>
        <authorList>
            <person name="Kono N."/>
            <person name="Nakamura H."/>
            <person name="Ohtoshi R."/>
            <person name="Moran D.A.P."/>
            <person name="Shinohara A."/>
            <person name="Yoshida Y."/>
            <person name="Fujiwara M."/>
            <person name="Mori M."/>
            <person name="Tomita M."/>
            <person name="Arakawa K."/>
        </authorList>
    </citation>
    <scope>NUCLEOTIDE SEQUENCE [LARGE SCALE GENOMIC DNA]</scope>
</reference>
<accession>A0A4Y2WFT5</accession>